<keyword evidence="3" id="KW-1185">Reference proteome</keyword>
<sequence length="153" mass="16259">MHEANGAGTRELIAFLVGSQEFCVDVMGVREIRVWTQATPVAHAPAFMYGVINLRGAVLPIIDLAVRLGLSPTTPTSRHAVLVVEIGSQMVGLLVEGVSEILTINQDAIQSAPDIVSHMAKSFVQGILPLDGRMLSLLSFDAILPSEGMQIAA</sequence>
<dbReference type="GO" id="GO:0007165">
    <property type="term" value="P:signal transduction"/>
    <property type="evidence" value="ECO:0007669"/>
    <property type="project" value="InterPro"/>
</dbReference>
<protein>
    <submittedName>
        <fullName evidence="2">Chemotaxis protein CheW</fullName>
    </submittedName>
</protein>
<dbReference type="AlphaFoldDB" id="A0AA42CN27"/>
<reference evidence="2" key="1">
    <citation type="submission" date="2022-05" db="EMBL/GenBank/DDBJ databases">
        <authorList>
            <person name="Pankratov T."/>
        </authorList>
    </citation>
    <scope>NUCLEOTIDE SEQUENCE</scope>
    <source>
        <strain evidence="2">BP6-180914</strain>
    </source>
</reference>
<dbReference type="SUPFAM" id="SSF50341">
    <property type="entry name" value="CheW-like"/>
    <property type="match status" value="1"/>
</dbReference>
<dbReference type="Proteomes" id="UP001165667">
    <property type="component" value="Unassembled WGS sequence"/>
</dbReference>
<dbReference type="PROSITE" id="PS50851">
    <property type="entry name" value="CHEW"/>
    <property type="match status" value="1"/>
</dbReference>
<dbReference type="CDD" id="cd00732">
    <property type="entry name" value="CheW"/>
    <property type="match status" value="1"/>
</dbReference>
<accession>A0AA42CN27</accession>
<dbReference type="GO" id="GO:0005829">
    <property type="term" value="C:cytosol"/>
    <property type="evidence" value="ECO:0007669"/>
    <property type="project" value="TreeGrafter"/>
</dbReference>
<dbReference type="PANTHER" id="PTHR22617">
    <property type="entry name" value="CHEMOTAXIS SENSOR HISTIDINE KINASE-RELATED"/>
    <property type="match status" value="1"/>
</dbReference>
<dbReference type="InterPro" id="IPR039315">
    <property type="entry name" value="CheW"/>
</dbReference>
<dbReference type="Gene3D" id="2.30.30.40">
    <property type="entry name" value="SH3 Domains"/>
    <property type="match status" value="1"/>
</dbReference>
<organism evidence="2 3">
    <name type="scientific">Lichenifustis flavocetrariae</name>
    <dbReference type="NCBI Taxonomy" id="2949735"/>
    <lineage>
        <taxon>Bacteria</taxon>
        <taxon>Pseudomonadati</taxon>
        <taxon>Pseudomonadota</taxon>
        <taxon>Alphaproteobacteria</taxon>
        <taxon>Hyphomicrobiales</taxon>
        <taxon>Lichenihabitantaceae</taxon>
        <taxon>Lichenifustis</taxon>
    </lineage>
</organism>
<feature type="domain" description="CheW-like" evidence="1">
    <location>
        <begin position="9"/>
        <end position="149"/>
    </location>
</feature>
<evidence type="ECO:0000313" key="2">
    <source>
        <dbReference type="EMBL" id="MCW6512256.1"/>
    </source>
</evidence>
<name>A0AA42CN27_9HYPH</name>
<proteinExistence type="predicted"/>
<gene>
    <name evidence="2" type="ORF">M8523_30505</name>
</gene>
<dbReference type="InterPro" id="IPR036061">
    <property type="entry name" value="CheW-like_dom_sf"/>
</dbReference>
<evidence type="ECO:0000313" key="3">
    <source>
        <dbReference type="Proteomes" id="UP001165667"/>
    </source>
</evidence>
<evidence type="ECO:0000259" key="1">
    <source>
        <dbReference type="PROSITE" id="PS50851"/>
    </source>
</evidence>
<dbReference type="SMART" id="SM00260">
    <property type="entry name" value="CheW"/>
    <property type="match status" value="1"/>
</dbReference>
<comment type="caution">
    <text evidence="2">The sequence shown here is derived from an EMBL/GenBank/DDBJ whole genome shotgun (WGS) entry which is preliminary data.</text>
</comment>
<dbReference type="PANTHER" id="PTHR22617:SF23">
    <property type="entry name" value="CHEMOTAXIS PROTEIN CHEW"/>
    <property type="match status" value="1"/>
</dbReference>
<dbReference type="InterPro" id="IPR002545">
    <property type="entry name" value="CheW-lke_dom"/>
</dbReference>
<dbReference type="Pfam" id="PF01584">
    <property type="entry name" value="CheW"/>
    <property type="match status" value="1"/>
</dbReference>
<dbReference type="EMBL" id="JAMOIM010000044">
    <property type="protein sequence ID" value="MCW6512256.1"/>
    <property type="molecule type" value="Genomic_DNA"/>
</dbReference>
<dbReference type="GO" id="GO:0006935">
    <property type="term" value="P:chemotaxis"/>
    <property type="evidence" value="ECO:0007669"/>
    <property type="project" value="InterPro"/>
</dbReference>
<dbReference type="Gene3D" id="2.40.50.180">
    <property type="entry name" value="CheA-289, Domain 4"/>
    <property type="match status" value="1"/>
</dbReference>